<evidence type="ECO:0000256" key="5">
    <source>
        <dbReference type="ARBA" id="ARBA00022989"/>
    </source>
</evidence>
<dbReference type="GO" id="GO:0015369">
    <property type="term" value="F:calcium:proton antiporter activity"/>
    <property type="evidence" value="ECO:0007669"/>
    <property type="project" value="TreeGrafter"/>
</dbReference>
<evidence type="ECO:0000256" key="1">
    <source>
        <dbReference type="ARBA" id="ARBA00004127"/>
    </source>
</evidence>
<feature type="compositionally biased region" description="Basic and acidic residues" evidence="8">
    <location>
        <begin position="1"/>
        <end position="15"/>
    </location>
</feature>
<keyword evidence="3" id="KW-0813">Transport</keyword>
<dbReference type="PANTHER" id="PTHR31503:SF10">
    <property type="entry name" value="VNX1 PROTEIN"/>
    <property type="match status" value="1"/>
</dbReference>
<sequence length="1021" mass="113184">MAASSEDEHEHDDGSYRTASSFPSPLPTAANTQKLRRVSERSDHSDRTVRNVRSRSSDSTPSRRTGRSEVTTGPAASRQQPSLAPRPPPMSRKSTSRLGKALHPHRIFSTDDSEREIQADADAILSRADSRTQALSGERRLAPFMVRPISSGLDLEETSDEQELGSDGEALDNEGEVNPEDDIDGASLHTSASDESFTLKARQEAINKSHPFGIRIWKPALYKKKRSVQKAAEGEIHSTPGRRNLERFSLGNVLWTLLFGWWISLVVLVVAVVCFMLVWTHSGRSYGRLCVGLAVYMFYPFGQYVELKTDEQYAEEDEGLGRTFADLADIEHFATSNPSVSAPADASWNDEHQPLLTGIVGGRTNTQAINPKRRAFGRGQWSLGRIVFFLLYYLLVVPVLSLVAIICWLAVFPLPMAKLCFLLIHHLRSHPLALSFHWSIKSSFQSGSPDRTVILCTYRAMGLRYYKYTVDGTNIFFINLLFVVLFTILDNYVLVPIFGSGLWFTSRAFIFAMSLLSIIPLAYFVGQAVASISAQSSIGMGAAINAFFGSVIEIFLYCVALSQGKGLLVEGSIVGSILAGILLMPGLSMCSGAVIRKTLRFNAKAAGITSTMMLFAVIGAFGPTLFYQIYGSYELKCTGCRRGDDCKRCYFDQNTAISDPFYQESVKPFTYLCAVLLILSYLIGLWFTLRTHAALIWQTTPVHEVKHSIATEGHGMRESCLDSPRLASRPGSVRRYPQPPSVHAETRDVGTSRVSAKDVLRQLKERRGQSLADLITKDPMAFYERVAEIASHATASALERDRVVAKQKRMSTRTEAERVEPSTAAVEEEALPHSGHDAPNWSRLKSVAVLLVATLFYAIIAEILVDTVDVVLENIQIEEKFLGFTLFALVPNTTEFMNAISFAMSGNIELSMEIGSAYALQVLLLQIPALVAFSAYKNWDRVDIPAYTFSLIFPRMFHSCFLALADRLGWDLVMVILCVFLLAHVYAEGKSNYFKGSILIMSYIVVGTGFYNIPVKEEGNI</sequence>
<dbReference type="InterPro" id="IPR004713">
    <property type="entry name" value="CaH_exchang"/>
</dbReference>
<evidence type="ECO:0000259" key="11">
    <source>
        <dbReference type="Pfam" id="PF03733"/>
    </source>
</evidence>
<evidence type="ECO:0000259" key="10">
    <source>
        <dbReference type="Pfam" id="PF01699"/>
    </source>
</evidence>
<gene>
    <name evidence="12" type="ORF">BCR37DRAFT_384575</name>
</gene>
<dbReference type="Pfam" id="PF01699">
    <property type="entry name" value="Na_Ca_ex"/>
    <property type="match status" value="2"/>
</dbReference>
<dbReference type="AlphaFoldDB" id="A0A1Y2ESL3"/>
<feature type="transmembrane region" description="Helical" evidence="9">
    <location>
        <begin position="468"/>
        <end position="489"/>
    </location>
</feature>
<feature type="region of interest" description="Disordered" evidence="8">
    <location>
        <begin position="808"/>
        <end position="833"/>
    </location>
</feature>
<protein>
    <recommendedName>
        <fullName evidence="14">Sodium/calcium exchanger protein-domain-containing protein</fullName>
    </recommendedName>
</protein>
<feature type="transmembrane region" description="Helical" evidence="9">
    <location>
        <begin position="993"/>
        <end position="1013"/>
    </location>
</feature>
<feature type="transmembrane region" description="Helical" evidence="9">
    <location>
        <begin position="847"/>
        <end position="865"/>
    </location>
</feature>
<feature type="domain" description="Sodium/calcium exchanger membrane region" evidence="10">
    <location>
        <begin position="509"/>
        <end position="687"/>
    </location>
</feature>
<dbReference type="InterPro" id="IPR004837">
    <property type="entry name" value="NaCa_Exmemb"/>
</dbReference>
<dbReference type="InterPro" id="IPR044880">
    <property type="entry name" value="NCX_ion-bd_dom_sf"/>
</dbReference>
<evidence type="ECO:0000256" key="7">
    <source>
        <dbReference type="ARBA" id="ARBA00023136"/>
    </source>
</evidence>
<evidence type="ECO:0000256" key="2">
    <source>
        <dbReference type="ARBA" id="ARBA00008170"/>
    </source>
</evidence>
<comment type="similarity">
    <text evidence="2">Belongs to the Ca(2+):cation antiporter (CaCA) (TC 2.A.19) family.</text>
</comment>
<evidence type="ECO:0000256" key="8">
    <source>
        <dbReference type="SAM" id="MobiDB-lite"/>
    </source>
</evidence>
<dbReference type="GO" id="GO:0006874">
    <property type="term" value="P:intracellular calcium ion homeostasis"/>
    <property type="evidence" value="ECO:0007669"/>
    <property type="project" value="TreeGrafter"/>
</dbReference>
<feature type="transmembrane region" description="Helical" evidence="9">
    <location>
        <begin position="574"/>
        <end position="595"/>
    </location>
</feature>
<organism evidence="12 13">
    <name type="scientific">Protomyces lactucae-debilis</name>
    <dbReference type="NCBI Taxonomy" id="2754530"/>
    <lineage>
        <taxon>Eukaryota</taxon>
        <taxon>Fungi</taxon>
        <taxon>Dikarya</taxon>
        <taxon>Ascomycota</taxon>
        <taxon>Taphrinomycotina</taxon>
        <taxon>Taphrinomycetes</taxon>
        <taxon>Taphrinales</taxon>
        <taxon>Protomycetaceae</taxon>
        <taxon>Protomyces</taxon>
    </lineage>
</organism>
<feature type="region of interest" description="Disordered" evidence="8">
    <location>
        <begin position="1"/>
        <end position="114"/>
    </location>
</feature>
<dbReference type="GO" id="GO:0005774">
    <property type="term" value="C:vacuolar membrane"/>
    <property type="evidence" value="ECO:0007669"/>
    <property type="project" value="UniProtKB-ARBA"/>
</dbReference>
<evidence type="ECO:0000256" key="6">
    <source>
        <dbReference type="ARBA" id="ARBA00023065"/>
    </source>
</evidence>
<dbReference type="EMBL" id="MCFI01000031">
    <property type="protein sequence ID" value="ORY74146.1"/>
    <property type="molecule type" value="Genomic_DNA"/>
</dbReference>
<dbReference type="Gene3D" id="1.20.1420.30">
    <property type="entry name" value="NCX, central ion-binding region"/>
    <property type="match status" value="2"/>
</dbReference>
<keyword evidence="13" id="KW-1185">Reference proteome</keyword>
<feature type="transmembrane region" description="Helical" evidence="9">
    <location>
        <begin position="917"/>
        <end position="936"/>
    </location>
</feature>
<feature type="transmembrane region" description="Helical" evidence="9">
    <location>
        <begin position="253"/>
        <end position="279"/>
    </location>
</feature>
<dbReference type="GeneID" id="63786864"/>
<comment type="caution">
    <text evidence="12">The sequence shown here is derived from an EMBL/GenBank/DDBJ whole genome shotgun (WGS) entry which is preliminary data.</text>
</comment>
<comment type="subcellular location">
    <subcellularLocation>
        <location evidence="1">Endomembrane system</location>
        <topology evidence="1">Multi-pass membrane protein</topology>
    </subcellularLocation>
</comment>
<feature type="compositionally biased region" description="Polar residues" evidence="8">
    <location>
        <begin position="17"/>
        <end position="33"/>
    </location>
</feature>
<feature type="transmembrane region" description="Helical" evidence="9">
    <location>
        <begin position="669"/>
        <end position="689"/>
    </location>
</feature>
<feature type="domain" description="Inner membrane component" evidence="11">
    <location>
        <begin position="250"/>
        <end position="303"/>
    </location>
</feature>
<feature type="region of interest" description="Disordered" evidence="8">
    <location>
        <begin position="151"/>
        <end position="188"/>
    </location>
</feature>
<accession>A0A1Y2ESL3</accession>
<dbReference type="Proteomes" id="UP000193685">
    <property type="component" value="Unassembled WGS sequence"/>
</dbReference>
<dbReference type="InterPro" id="IPR023298">
    <property type="entry name" value="ATPase_P-typ_TM_dom_sf"/>
</dbReference>
<feature type="transmembrane region" description="Helical" evidence="9">
    <location>
        <begin position="607"/>
        <end position="626"/>
    </location>
</feature>
<evidence type="ECO:0000313" key="13">
    <source>
        <dbReference type="Proteomes" id="UP000193685"/>
    </source>
</evidence>
<evidence type="ECO:0000256" key="3">
    <source>
        <dbReference type="ARBA" id="ARBA00022448"/>
    </source>
</evidence>
<dbReference type="GO" id="GO:0012505">
    <property type="term" value="C:endomembrane system"/>
    <property type="evidence" value="ECO:0007669"/>
    <property type="project" value="UniProtKB-SubCell"/>
</dbReference>
<evidence type="ECO:0000256" key="4">
    <source>
        <dbReference type="ARBA" id="ARBA00022692"/>
    </source>
</evidence>
<feature type="domain" description="Sodium/calcium exchanger membrane region" evidence="10">
    <location>
        <begin position="846"/>
        <end position="1006"/>
    </location>
</feature>
<dbReference type="Pfam" id="PF03733">
    <property type="entry name" value="YccF"/>
    <property type="match status" value="1"/>
</dbReference>
<dbReference type="RefSeq" id="XP_040721980.1">
    <property type="nucleotide sequence ID" value="XM_040870265.1"/>
</dbReference>
<dbReference type="PANTHER" id="PTHR31503">
    <property type="entry name" value="VACUOLAR CALCIUM ION TRANSPORTER"/>
    <property type="match status" value="1"/>
</dbReference>
<keyword evidence="4 9" id="KW-0812">Transmembrane</keyword>
<dbReference type="STRING" id="56484.A0A1Y2ESL3"/>
<dbReference type="OMA" id="PQWDMIT"/>
<dbReference type="SUPFAM" id="SSF81665">
    <property type="entry name" value="Calcium ATPase, transmembrane domain M"/>
    <property type="match status" value="1"/>
</dbReference>
<feature type="compositionally biased region" description="Basic and acidic residues" evidence="8">
    <location>
        <begin position="37"/>
        <end position="49"/>
    </location>
</feature>
<name>A0A1Y2ESL3_PROLT</name>
<dbReference type="InterPro" id="IPR005185">
    <property type="entry name" value="YccF"/>
</dbReference>
<feature type="compositionally biased region" description="Acidic residues" evidence="8">
    <location>
        <begin position="154"/>
        <end position="184"/>
    </location>
</feature>
<feature type="transmembrane region" description="Helical" evidence="9">
    <location>
        <begin position="386"/>
        <end position="411"/>
    </location>
</feature>
<evidence type="ECO:0000313" key="12">
    <source>
        <dbReference type="EMBL" id="ORY74146.1"/>
    </source>
</evidence>
<keyword evidence="6" id="KW-0406">Ion transport</keyword>
<reference evidence="12 13" key="1">
    <citation type="submission" date="2016-07" db="EMBL/GenBank/DDBJ databases">
        <title>Pervasive Adenine N6-methylation of Active Genes in Fungi.</title>
        <authorList>
            <consortium name="DOE Joint Genome Institute"/>
            <person name="Mondo S.J."/>
            <person name="Dannebaum R.O."/>
            <person name="Kuo R.C."/>
            <person name="Labutti K."/>
            <person name="Haridas S."/>
            <person name="Kuo A."/>
            <person name="Salamov A."/>
            <person name="Ahrendt S.R."/>
            <person name="Lipzen A."/>
            <person name="Sullivan W."/>
            <person name="Andreopoulos W.B."/>
            <person name="Clum A."/>
            <person name="Lindquist E."/>
            <person name="Daum C."/>
            <person name="Ramamoorthy G.K."/>
            <person name="Gryganskyi A."/>
            <person name="Culley D."/>
            <person name="Magnuson J.K."/>
            <person name="James T.Y."/>
            <person name="O'Malley M.A."/>
            <person name="Stajich J.E."/>
            <person name="Spatafora J.W."/>
            <person name="Visel A."/>
            <person name="Grigoriev I.V."/>
        </authorList>
    </citation>
    <scope>NUCLEOTIDE SEQUENCE [LARGE SCALE GENOMIC DNA]</scope>
    <source>
        <strain evidence="12 13">12-1054</strain>
    </source>
</reference>
<feature type="transmembrane region" description="Helical" evidence="9">
    <location>
        <begin position="286"/>
        <end position="305"/>
    </location>
</feature>
<keyword evidence="5 9" id="KW-1133">Transmembrane helix</keyword>
<evidence type="ECO:0000256" key="9">
    <source>
        <dbReference type="SAM" id="Phobius"/>
    </source>
</evidence>
<feature type="transmembrane region" description="Helical" evidence="9">
    <location>
        <begin position="542"/>
        <end position="562"/>
    </location>
</feature>
<feature type="transmembrane region" description="Helical" evidence="9">
    <location>
        <begin position="885"/>
        <end position="905"/>
    </location>
</feature>
<evidence type="ECO:0008006" key="14">
    <source>
        <dbReference type="Google" id="ProtNLM"/>
    </source>
</evidence>
<dbReference type="OrthoDB" id="16982at2759"/>
<feature type="transmembrane region" description="Helical" evidence="9">
    <location>
        <begin position="968"/>
        <end position="987"/>
    </location>
</feature>
<proteinExistence type="inferred from homology"/>
<feature type="region of interest" description="Disordered" evidence="8">
    <location>
        <begin position="717"/>
        <end position="750"/>
    </location>
</feature>
<feature type="transmembrane region" description="Helical" evidence="9">
    <location>
        <begin position="509"/>
        <end position="530"/>
    </location>
</feature>
<keyword evidence="7 9" id="KW-0472">Membrane</keyword>